<dbReference type="InterPro" id="IPR036291">
    <property type="entry name" value="NAD(P)-bd_dom_sf"/>
</dbReference>
<sequence length="268" mass="30122">MHRRTVAIVAYGAVGRYLHRLFPEAAVYDEPLGMGDREDVNRRQYAFVAVPTNRRPDGTGDTSIVEETVSWLQTDVIVIRSTVPVGTTDTLKQKTGKRIVFQPEYGPGETPDHHFNDPRRVDWAILGGDRKDTVAVADLYKQAFNADLVIQQTDARTAELTKYMENCFLALKVTFCNEFFDIAEQFGIDYNELRELWLLDPRIGRSHTFVMPDDRGFGGKCLPKDVSALVQSACAAGYAPQLMLAMLEANSRFRDERGTPVLEGAQSR</sequence>
<dbReference type="Gene3D" id="1.20.5.100">
    <property type="entry name" value="Cytochrome c1, transmembrane anchor, C-terminal"/>
    <property type="match status" value="1"/>
</dbReference>
<dbReference type="GO" id="GO:0016616">
    <property type="term" value="F:oxidoreductase activity, acting on the CH-OH group of donors, NAD or NADP as acceptor"/>
    <property type="evidence" value="ECO:0007669"/>
    <property type="project" value="InterPro"/>
</dbReference>
<dbReference type="PANTHER" id="PTHR43750:SF3">
    <property type="entry name" value="UDP-GLUCOSE 6-DEHYDROGENASE TUAD"/>
    <property type="match status" value="1"/>
</dbReference>
<dbReference type="InterPro" id="IPR008927">
    <property type="entry name" value="6-PGluconate_DH-like_C_sf"/>
</dbReference>
<dbReference type="SUPFAM" id="SSF51735">
    <property type="entry name" value="NAD(P)-binding Rossmann-fold domains"/>
    <property type="match status" value="1"/>
</dbReference>
<proteinExistence type="predicted"/>
<dbReference type="Gene3D" id="3.40.50.720">
    <property type="entry name" value="NAD(P)-binding Rossmann-like Domain"/>
    <property type="match status" value="2"/>
</dbReference>
<protein>
    <submittedName>
        <fullName evidence="2">UDP-glucose/GDP-mannose dehydrogenase family protein</fullName>
    </submittedName>
</protein>
<evidence type="ECO:0000313" key="2">
    <source>
        <dbReference type="EMBL" id="MBJ7597774.1"/>
    </source>
</evidence>
<dbReference type="GO" id="GO:0051287">
    <property type="term" value="F:NAD binding"/>
    <property type="evidence" value="ECO:0007669"/>
    <property type="project" value="InterPro"/>
</dbReference>
<organism evidence="2 3">
    <name type="scientific">Candidatus Nephthysia bennettiae</name>
    <dbReference type="NCBI Taxonomy" id="3127016"/>
    <lineage>
        <taxon>Bacteria</taxon>
        <taxon>Bacillati</taxon>
        <taxon>Candidatus Dormiibacterota</taxon>
        <taxon>Candidatus Dormibacteria</taxon>
        <taxon>Candidatus Dormibacterales</taxon>
        <taxon>Candidatus Dormibacteraceae</taxon>
        <taxon>Candidatus Nephthysia</taxon>
    </lineage>
</organism>
<accession>A0A934K0U5</accession>
<dbReference type="SUPFAM" id="SSF48179">
    <property type="entry name" value="6-phosphogluconate dehydrogenase C-terminal domain-like"/>
    <property type="match status" value="1"/>
</dbReference>
<dbReference type="PANTHER" id="PTHR43750">
    <property type="entry name" value="UDP-GLUCOSE 6-DEHYDROGENASE TUAD"/>
    <property type="match status" value="1"/>
</dbReference>
<evidence type="ECO:0000313" key="3">
    <source>
        <dbReference type="Proteomes" id="UP000612893"/>
    </source>
</evidence>
<keyword evidence="3" id="KW-1185">Reference proteome</keyword>
<dbReference type="EMBL" id="JAEKNR010000077">
    <property type="protein sequence ID" value="MBJ7597774.1"/>
    <property type="molecule type" value="Genomic_DNA"/>
</dbReference>
<dbReference type="RefSeq" id="WP_338200260.1">
    <property type="nucleotide sequence ID" value="NZ_JAEKNR010000077.1"/>
</dbReference>
<dbReference type="Pfam" id="PF00984">
    <property type="entry name" value="UDPG_MGDP_dh"/>
    <property type="match status" value="1"/>
</dbReference>
<feature type="domain" description="UDP-glucose/GDP-mannose dehydrogenase dimerisation" evidence="1">
    <location>
        <begin position="156"/>
        <end position="251"/>
    </location>
</feature>
<dbReference type="AlphaFoldDB" id="A0A934K0U5"/>
<dbReference type="InterPro" id="IPR014026">
    <property type="entry name" value="UDP-Glc/GDP-Man_DH_dimer"/>
</dbReference>
<dbReference type="Proteomes" id="UP000612893">
    <property type="component" value="Unassembled WGS sequence"/>
</dbReference>
<evidence type="ECO:0000259" key="1">
    <source>
        <dbReference type="Pfam" id="PF00984"/>
    </source>
</evidence>
<reference evidence="2" key="1">
    <citation type="submission" date="2020-10" db="EMBL/GenBank/DDBJ databases">
        <title>Ca. Dormibacterota MAGs.</title>
        <authorList>
            <person name="Montgomery K."/>
        </authorList>
    </citation>
    <scope>NUCLEOTIDE SEQUENCE [LARGE SCALE GENOMIC DNA]</scope>
    <source>
        <strain evidence="2">SC8812_S17_10</strain>
    </source>
</reference>
<name>A0A934K0U5_9BACT</name>
<comment type="caution">
    <text evidence="2">The sequence shown here is derived from an EMBL/GenBank/DDBJ whole genome shotgun (WGS) entry which is preliminary data.</text>
</comment>
<gene>
    <name evidence="2" type="ORF">JF922_06780</name>
</gene>